<gene>
    <name evidence="7" type="ORF">ACFOGJ_05020</name>
</gene>
<dbReference type="InterPro" id="IPR045863">
    <property type="entry name" value="CorA_TM1_TM2"/>
</dbReference>
<keyword evidence="4 6" id="KW-1133">Transmembrane helix</keyword>
<dbReference type="InterPro" id="IPR002523">
    <property type="entry name" value="MgTranspt_CorA/ZnTranspt_ZntB"/>
</dbReference>
<feature type="transmembrane region" description="Helical" evidence="6">
    <location>
        <begin position="308"/>
        <end position="328"/>
    </location>
</feature>
<dbReference type="SUPFAM" id="SSF143865">
    <property type="entry name" value="CorA soluble domain-like"/>
    <property type="match status" value="1"/>
</dbReference>
<evidence type="ECO:0000256" key="5">
    <source>
        <dbReference type="ARBA" id="ARBA00023136"/>
    </source>
</evidence>
<comment type="caution">
    <text evidence="7">The sequence shown here is derived from an EMBL/GenBank/DDBJ whole genome shotgun (WGS) entry which is preliminary data.</text>
</comment>
<dbReference type="Gene3D" id="3.30.460.20">
    <property type="entry name" value="CorA soluble domain-like"/>
    <property type="match status" value="1"/>
</dbReference>
<dbReference type="Proteomes" id="UP001595528">
    <property type="component" value="Unassembled WGS sequence"/>
</dbReference>
<dbReference type="PANTHER" id="PTHR47685">
    <property type="entry name" value="MAGNESIUM TRANSPORT PROTEIN CORA"/>
    <property type="match status" value="1"/>
</dbReference>
<keyword evidence="8" id="KW-1185">Reference proteome</keyword>
<evidence type="ECO:0000256" key="6">
    <source>
        <dbReference type="SAM" id="Phobius"/>
    </source>
</evidence>
<dbReference type="PANTHER" id="PTHR47685:SF1">
    <property type="entry name" value="MAGNESIUM TRANSPORT PROTEIN CORA"/>
    <property type="match status" value="1"/>
</dbReference>
<comment type="similarity">
    <text evidence="2">Belongs to the CorA metal ion transporter (MIT) (TC 1.A.35) family.</text>
</comment>
<dbReference type="RefSeq" id="WP_379898619.1">
    <property type="nucleotide sequence ID" value="NZ_JBHRTR010000015.1"/>
</dbReference>
<evidence type="ECO:0000313" key="8">
    <source>
        <dbReference type="Proteomes" id="UP001595528"/>
    </source>
</evidence>
<dbReference type="EMBL" id="JBHRTR010000015">
    <property type="protein sequence ID" value="MFC3226580.1"/>
    <property type="molecule type" value="Genomic_DNA"/>
</dbReference>
<protein>
    <submittedName>
        <fullName evidence="7">Magnesium transporter CorA family protein</fullName>
    </submittedName>
</protein>
<keyword evidence="5 6" id="KW-0472">Membrane</keyword>
<evidence type="ECO:0000256" key="4">
    <source>
        <dbReference type="ARBA" id="ARBA00022989"/>
    </source>
</evidence>
<accession>A0ABV7KWB6</accession>
<dbReference type="InterPro" id="IPR050829">
    <property type="entry name" value="CorA_MIT"/>
</dbReference>
<sequence length="334" mass="38149">MIRVYQRTNQVLEPLPFPEDGVLPPRTVWIDMLEPSPEEERRVEHALEIDAPTREEMQEIELSNRLYREGAAIYLTANVINASDTDDAETTAVTFIRTSKALVTLRYADPLSFRSFSIRAMRQPGLCAGVDMTMVSIIEAVVNRSADVLERVGLRLDELSKRVFIARTKVQAGKRRKKEEDEDVDLEDALKTLGRLTDQTALVRECLMSFGRLLTYYNQVLMEEKANKDLRLRSKSLHRDVVSLTEHADSLAHKSNFLLDATLGLINIQQTNIIKIFSVAATVFLPPTLIASIYGMNYQFMPELDWAYGYPFSLGLMVLSAIIPFWYFKHRGWL</sequence>
<feature type="transmembrane region" description="Helical" evidence="6">
    <location>
        <begin position="276"/>
        <end position="296"/>
    </location>
</feature>
<comment type="subcellular location">
    <subcellularLocation>
        <location evidence="1">Membrane</location>
        <topology evidence="1">Multi-pass membrane protein</topology>
    </subcellularLocation>
</comment>
<name>A0ABV7KWB6_9PROT</name>
<evidence type="ECO:0000256" key="3">
    <source>
        <dbReference type="ARBA" id="ARBA00022692"/>
    </source>
</evidence>
<dbReference type="SUPFAM" id="SSF144083">
    <property type="entry name" value="Magnesium transport protein CorA, transmembrane region"/>
    <property type="match status" value="1"/>
</dbReference>
<dbReference type="Pfam" id="PF01544">
    <property type="entry name" value="CorA"/>
    <property type="match status" value="1"/>
</dbReference>
<organism evidence="7 8">
    <name type="scientific">Marinibaculum pumilum</name>
    <dbReference type="NCBI Taxonomy" id="1766165"/>
    <lineage>
        <taxon>Bacteria</taxon>
        <taxon>Pseudomonadati</taxon>
        <taxon>Pseudomonadota</taxon>
        <taxon>Alphaproteobacteria</taxon>
        <taxon>Rhodospirillales</taxon>
        <taxon>Rhodospirillaceae</taxon>
        <taxon>Marinibaculum</taxon>
    </lineage>
</organism>
<dbReference type="InterPro" id="IPR045861">
    <property type="entry name" value="CorA_cytoplasmic_dom"/>
</dbReference>
<proteinExistence type="inferred from homology"/>
<evidence type="ECO:0000256" key="2">
    <source>
        <dbReference type="ARBA" id="ARBA00009765"/>
    </source>
</evidence>
<keyword evidence="3 6" id="KW-0812">Transmembrane</keyword>
<reference evidence="8" key="1">
    <citation type="journal article" date="2019" name="Int. J. Syst. Evol. Microbiol.">
        <title>The Global Catalogue of Microorganisms (GCM) 10K type strain sequencing project: providing services to taxonomists for standard genome sequencing and annotation.</title>
        <authorList>
            <consortium name="The Broad Institute Genomics Platform"/>
            <consortium name="The Broad Institute Genome Sequencing Center for Infectious Disease"/>
            <person name="Wu L."/>
            <person name="Ma J."/>
        </authorList>
    </citation>
    <scope>NUCLEOTIDE SEQUENCE [LARGE SCALE GENOMIC DNA]</scope>
    <source>
        <strain evidence="8">KCTC 42964</strain>
    </source>
</reference>
<dbReference type="Gene3D" id="1.20.58.340">
    <property type="entry name" value="Magnesium transport protein CorA, transmembrane region"/>
    <property type="match status" value="2"/>
</dbReference>
<evidence type="ECO:0000313" key="7">
    <source>
        <dbReference type="EMBL" id="MFC3226580.1"/>
    </source>
</evidence>
<dbReference type="CDD" id="cd12837">
    <property type="entry name" value="EcCorA-like_u1"/>
    <property type="match status" value="1"/>
</dbReference>
<evidence type="ECO:0000256" key="1">
    <source>
        <dbReference type="ARBA" id="ARBA00004141"/>
    </source>
</evidence>